<keyword evidence="2" id="KW-1185">Reference proteome</keyword>
<dbReference type="AlphaFoldDB" id="A0A4V1M6H7"/>
<accession>A0A4V1M6H7</accession>
<sequence>MAETKIKAALIRFNGAIKSSDGVALSSALNEVEALLSTHRQELHPQLRHFLEGRSYAKALAWLGAADELGARPSSPPGGCGGGHA</sequence>
<protein>
    <submittedName>
        <fullName evidence="1">Uncharacterized protein</fullName>
    </submittedName>
</protein>
<gene>
    <name evidence="1" type="ORF">ESB00_05940</name>
</gene>
<evidence type="ECO:0000313" key="1">
    <source>
        <dbReference type="EMBL" id="RXK55439.1"/>
    </source>
</evidence>
<dbReference type="Proteomes" id="UP000290218">
    <property type="component" value="Unassembled WGS sequence"/>
</dbReference>
<organism evidence="1 2">
    <name type="scientific">Oleiharenicola lentus</name>
    <dbReference type="NCBI Taxonomy" id="2508720"/>
    <lineage>
        <taxon>Bacteria</taxon>
        <taxon>Pseudomonadati</taxon>
        <taxon>Verrucomicrobiota</taxon>
        <taxon>Opitutia</taxon>
        <taxon>Opitutales</taxon>
        <taxon>Opitutaceae</taxon>
        <taxon>Oleiharenicola</taxon>
    </lineage>
</organism>
<dbReference type="RefSeq" id="WP_129046804.1">
    <property type="nucleotide sequence ID" value="NZ_SDHX01000001.1"/>
</dbReference>
<name>A0A4V1M6H7_9BACT</name>
<reference evidence="1 2" key="1">
    <citation type="submission" date="2019-01" db="EMBL/GenBank/DDBJ databases">
        <title>Lacunisphaera sp. strain TWA-58.</title>
        <authorList>
            <person name="Chen W.-M."/>
        </authorList>
    </citation>
    <scope>NUCLEOTIDE SEQUENCE [LARGE SCALE GENOMIC DNA]</scope>
    <source>
        <strain evidence="1 2">TWA-58</strain>
    </source>
</reference>
<comment type="caution">
    <text evidence="1">The sequence shown here is derived from an EMBL/GenBank/DDBJ whole genome shotgun (WGS) entry which is preliminary data.</text>
</comment>
<dbReference type="OrthoDB" id="196933at2"/>
<evidence type="ECO:0000313" key="2">
    <source>
        <dbReference type="Proteomes" id="UP000290218"/>
    </source>
</evidence>
<dbReference type="EMBL" id="SDHX01000001">
    <property type="protein sequence ID" value="RXK55439.1"/>
    <property type="molecule type" value="Genomic_DNA"/>
</dbReference>
<proteinExistence type="predicted"/>